<sequence>MTTLVVDPMVYSLAGSSLYSWATEYQKFYSAQMTALSDTGSMGGNVGESLDWSKSYDTNVSTAMNMTELLITAMGNYASILQELGYSYAYADYEEGSGRPEPITPTPFAPTWLSCVVPPPSASGPNSGLFDDVGFAVGALEQFGCTIPDGEPHKLETAANVWLKFAGTSGVGNLPTLLENLARSFDSETAPELSTVDDDIRHMKDSAERLIGLYTELGNACNQHRTAILDFRTYLGQLLTDLAHDLAEEIAETVILSVIGGALTAGFGAAAIAAAKAGKLAIKLKKYVDRVLEAKRLAKFTKILDKVTEDAQAKKSEIQRIADLLAKRLDELWNKPWNALHKRPDNVPEGWVSKQARGDGVIWQKPGSVGDADTIRVMAPTDRYPNGYVKFTNSHGQPLKLDGKPGSKAETHFDLNADGTFTLPKGW</sequence>
<organism evidence="1 2">
    <name type="scientific">Nocardia ignorata</name>
    <dbReference type="NCBI Taxonomy" id="145285"/>
    <lineage>
        <taxon>Bacteria</taxon>
        <taxon>Bacillati</taxon>
        <taxon>Actinomycetota</taxon>
        <taxon>Actinomycetes</taxon>
        <taxon>Mycobacteriales</taxon>
        <taxon>Nocardiaceae</taxon>
        <taxon>Nocardia</taxon>
    </lineage>
</organism>
<keyword evidence="2" id="KW-1185">Reference proteome</keyword>
<dbReference type="RefSeq" id="WP_133733835.1">
    <property type="nucleotide sequence ID" value="NZ_JBHXPO010000009.1"/>
</dbReference>
<name>A0A4R6PTZ1_NOCIG</name>
<protein>
    <submittedName>
        <fullName evidence="1">Uncharacterized protein</fullName>
    </submittedName>
</protein>
<comment type="caution">
    <text evidence="1">The sequence shown here is derived from an EMBL/GenBank/DDBJ whole genome shotgun (WGS) entry which is preliminary data.</text>
</comment>
<proteinExistence type="predicted"/>
<dbReference type="AlphaFoldDB" id="A0A4R6PTZ1"/>
<reference evidence="1 2" key="1">
    <citation type="submission" date="2019-03" db="EMBL/GenBank/DDBJ databases">
        <title>Genomic Encyclopedia of Type Strains, Phase IV (KMG-IV): sequencing the most valuable type-strain genomes for metagenomic binning, comparative biology and taxonomic classification.</title>
        <authorList>
            <person name="Goeker M."/>
        </authorList>
    </citation>
    <scope>NUCLEOTIDE SEQUENCE [LARGE SCALE GENOMIC DNA]</scope>
    <source>
        <strain evidence="1 2">DSM 44496</strain>
    </source>
</reference>
<dbReference type="EMBL" id="SNXK01000001">
    <property type="protein sequence ID" value="TDP42308.1"/>
    <property type="molecule type" value="Genomic_DNA"/>
</dbReference>
<dbReference type="Proteomes" id="UP000295087">
    <property type="component" value="Unassembled WGS sequence"/>
</dbReference>
<gene>
    <name evidence="1" type="ORF">DFR75_1011418</name>
</gene>
<evidence type="ECO:0000313" key="1">
    <source>
        <dbReference type="EMBL" id="TDP42308.1"/>
    </source>
</evidence>
<accession>A0A4R6PTZ1</accession>
<evidence type="ECO:0000313" key="2">
    <source>
        <dbReference type="Proteomes" id="UP000295087"/>
    </source>
</evidence>